<reference evidence="3" key="1">
    <citation type="submission" date="2018-06" db="EMBL/GenBank/DDBJ databases">
        <authorList>
            <person name="Zhirakovskaya E."/>
        </authorList>
    </citation>
    <scope>NUCLEOTIDE SEQUENCE</scope>
</reference>
<proteinExistence type="predicted"/>
<dbReference type="AlphaFoldDB" id="A0A3B0YS97"/>
<dbReference type="InterPro" id="IPR025392">
    <property type="entry name" value="DUF4124"/>
</dbReference>
<feature type="region of interest" description="Disordered" evidence="1">
    <location>
        <begin position="62"/>
        <end position="96"/>
    </location>
</feature>
<name>A0A3B0YS97_9ZZZZ</name>
<gene>
    <name evidence="3" type="ORF">MNBD_GAMMA18-84</name>
</gene>
<accession>A0A3B0YS97</accession>
<organism evidence="3">
    <name type="scientific">hydrothermal vent metagenome</name>
    <dbReference type="NCBI Taxonomy" id="652676"/>
    <lineage>
        <taxon>unclassified sequences</taxon>
        <taxon>metagenomes</taxon>
        <taxon>ecological metagenomes</taxon>
    </lineage>
</organism>
<evidence type="ECO:0000256" key="1">
    <source>
        <dbReference type="SAM" id="MobiDB-lite"/>
    </source>
</evidence>
<evidence type="ECO:0000313" key="3">
    <source>
        <dbReference type="EMBL" id="VAW83748.1"/>
    </source>
</evidence>
<protein>
    <recommendedName>
        <fullName evidence="2">DUF4124 domain-containing protein</fullName>
    </recommendedName>
</protein>
<evidence type="ECO:0000259" key="2">
    <source>
        <dbReference type="Pfam" id="PF13511"/>
    </source>
</evidence>
<dbReference type="EMBL" id="UOFP01000001">
    <property type="protein sequence ID" value="VAW83748.1"/>
    <property type="molecule type" value="Genomic_DNA"/>
</dbReference>
<feature type="compositionally biased region" description="Basic residues" evidence="1">
    <location>
        <begin position="77"/>
        <end position="96"/>
    </location>
</feature>
<sequence length="139" mass="16178">MKITRLPCLFLLILLSQSLDAAATLYRWQDEAGQFHFSDKAPEKSSPAIQLVEIKSKPLNSMPAVAPFNPPITPRKIEKRKTSKPTKKPNTKRCQKYQRQLDTLRSRMRLGYSATQAPKLLRRERELNEKIYHQCQKEQ</sequence>
<dbReference type="Pfam" id="PF13511">
    <property type="entry name" value="DUF4124"/>
    <property type="match status" value="1"/>
</dbReference>
<feature type="domain" description="DUF4124" evidence="2">
    <location>
        <begin position="13"/>
        <end position="64"/>
    </location>
</feature>